<keyword evidence="3" id="KW-0520">NAD</keyword>
<dbReference type="PANTHER" id="PTHR43860:SF2">
    <property type="entry name" value="BETAINE ALDEHYDE DEHYDROGENASE-RELATED"/>
    <property type="match status" value="1"/>
</dbReference>
<name>A0ABT6WBG4_9ACTN</name>
<dbReference type="InterPro" id="IPR016161">
    <property type="entry name" value="Ald_DH/histidinol_DH"/>
</dbReference>
<evidence type="ECO:0000256" key="3">
    <source>
        <dbReference type="ARBA" id="ARBA00023027"/>
    </source>
</evidence>
<organism evidence="8 9">
    <name type="scientific">Actinoplanes sandaracinus</name>
    <dbReference type="NCBI Taxonomy" id="3045177"/>
    <lineage>
        <taxon>Bacteria</taxon>
        <taxon>Bacillati</taxon>
        <taxon>Actinomycetota</taxon>
        <taxon>Actinomycetes</taxon>
        <taxon>Micromonosporales</taxon>
        <taxon>Micromonosporaceae</taxon>
        <taxon>Actinoplanes</taxon>
    </lineage>
</organism>
<dbReference type="RefSeq" id="WP_282756226.1">
    <property type="nucleotide sequence ID" value="NZ_JASCTH010000001.1"/>
</dbReference>
<feature type="active site" evidence="5">
    <location>
        <position position="240"/>
    </location>
</feature>
<dbReference type="Pfam" id="PF00171">
    <property type="entry name" value="Aldedh"/>
    <property type="match status" value="1"/>
</dbReference>
<proteinExistence type="inferred from homology"/>
<keyword evidence="2 6" id="KW-0560">Oxidoreductase</keyword>
<dbReference type="Proteomes" id="UP001241758">
    <property type="component" value="Unassembled WGS sequence"/>
</dbReference>
<keyword evidence="9" id="KW-1185">Reference proteome</keyword>
<accession>A0ABT6WBG4</accession>
<dbReference type="EMBL" id="JASCTH010000001">
    <property type="protein sequence ID" value="MDI6097052.1"/>
    <property type="molecule type" value="Genomic_DNA"/>
</dbReference>
<dbReference type="InterPro" id="IPR015590">
    <property type="entry name" value="Aldehyde_DH_dom"/>
</dbReference>
<comment type="similarity">
    <text evidence="1 6">Belongs to the aldehyde dehydrogenase family.</text>
</comment>
<dbReference type="SUPFAM" id="SSF53720">
    <property type="entry name" value="ALDH-like"/>
    <property type="match status" value="1"/>
</dbReference>
<dbReference type="InterPro" id="IPR016160">
    <property type="entry name" value="Ald_DH_CS_CYS"/>
</dbReference>
<evidence type="ECO:0000256" key="4">
    <source>
        <dbReference type="ARBA" id="ARBA00037921"/>
    </source>
</evidence>
<evidence type="ECO:0000256" key="2">
    <source>
        <dbReference type="ARBA" id="ARBA00023002"/>
    </source>
</evidence>
<dbReference type="PROSITE" id="PS00687">
    <property type="entry name" value="ALDEHYDE_DEHYDR_GLU"/>
    <property type="match status" value="1"/>
</dbReference>
<dbReference type="InterPro" id="IPR029510">
    <property type="entry name" value="Ald_DH_CS_GLU"/>
</dbReference>
<dbReference type="PANTHER" id="PTHR43860">
    <property type="entry name" value="BETAINE ALDEHYDE DEHYDROGENASE"/>
    <property type="match status" value="1"/>
</dbReference>
<dbReference type="InterPro" id="IPR016162">
    <property type="entry name" value="Ald_DH_N"/>
</dbReference>
<sequence length="481" mass="51390">MSEPRSFPGLREIRCPADGSLVATVTDASRADTLAAIAVARQAFDDGPWPRTPAVERGALLHRVAGLIARDRADLARAESLDTGKRLVESEYDMDDVAACFRYYAGIAATDAGRVIDTGRPDAVSRIVHEPVGVCGLITPWNYPLLQTSWKVAPALAAGNTFVLKPSELTPSTAMLLMRLLAEAGLPEGVANLVLGAGAEVGAPLAEDPRVDLVSFTGSLRTGRSLMAAAAAGVKRVALELGGKNPNVIFADADFATAVDFALTAVFLHSGQVCSAGARLIVEESLHDRFVDAVVERASRIRLGGPFDPEAETGPLISAEHRAKVEDYVAAGVAEGAVLRCGGRRPDDPALADGFYYLPTVLDGCRAGMTVVRDESFGPVLTVETFTGEDEAVRIANDTEYGLAGAVWTGDAGKAQRVAGRLRHGTIWINDYHPYVPQAEWGGFKQSGIGRELGPSGLDEYRETKHIWQNIDPRPQHWFRP</sequence>
<comment type="pathway">
    <text evidence="4">Amine and polyamine biosynthesis; betaine biosynthesis via choline pathway; betaine from betaine aldehyde: step 1/1.</text>
</comment>
<evidence type="ECO:0000256" key="5">
    <source>
        <dbReference type="PROSITE-ProRule" id="PRU10007"/>
    </source>
</evidence>
<reference evidence="8 9" key="1">
    <citation type="submission" date="2023-05" db="EMBL/GenBank/DDBJ databases">
        <title>Actinoplanes sp. NEAU-A12 genome sequencing.</title>
        <authorList>
            <person name="Wang Z.-S."/>
        </authorList>
    </citation>
    <scope>NUCLEOTIDE SEQUENCE [LARGE SCALE GENOMIC DNA]</scope>
    <source>
        <strain evidence="8 9">NEAU-A12</strain>
    </source>
</reference>
<dbReference type="Gene3D" id="3.40.605.10">
    <property type="entry name" value="Aldehyde Dehydrogenase, Chain A, domain 1"/>
    <property type="match status" value="1"/>
</dbReference>
<evidence type="ECO:0000313" key="9">
    <source>
        <dbReference type="Proteomes" id="UP001241758"/>
    </source>
</evidence>
<protein>
    <submittedName>
        <fullName evidence="8">Aldehyde dehydrogenase family protein</fullName>
    </submittedName>
</protein>
<evidence type="ECO:0000259" key="7">
    <source>
        <dbReference type="Pfam" id="PF00171"/>
    </source>
</evidence>
<dbReference type="PROSITE" id="PS00070">
    <property type="entry name" value="ALDEHYDE_DEHYDR_CYS"/>
    <property type="match status" value="1"/>
</dbReference>
<dbReference type="InterPro" id="IPR016163">
    <property type="entry name" value="Ald_DH_C"/>
</dbReference>
<gene>
    <name evidence="8" type="ORF">QLQ12_00325</name>
</gene>
<evidence type="ECO:0000313" key="8">
    <source>
        <dbReference type="EMBL" id="MDI6097052.1"/>
    </source>
</evidence>
<comment type="caution">
    <text evidence="8">The sequence shown here is derived from an EMBL/GenBank/DDBJ whole genome shotgun (WGS) entry which is preliminary data.</text>
</comment>
<evidence type="ECO:0000256" key="6">
    <source>
        <dbReference type="RuleBase" id="RU003345"/>
    </source>
</evidence>
<dbReference type="Gene3D" id="3.40.309.10">
    <property type="entry name" value="Aldehyde Dehydrogenase, Chain A, domain 2"/>
    <property type="match status" value="1"/>
</dbReference>
<evidence type="ECO:0000256" key="1">
    <source>
        <dbReference type="ARBA" id="ARBA00009986"/>
    </source>
</evidence>
<feature type="domain" description="Aldehyde dehydrogenase" evidence="7">
    <location>
        <begin position="12"/>
        <end position="467"/>
    </location>
</feature>